<feature type="compositionally biased region" description="Basic and acidic residues" evidence="1">
    <location>
        <begin position="21"/>
        <end position="40"/>
    </location>
</feature>
<evidence type="ECO:0000313" key="2">
    <source>
        <dbReference type="EMBL" id="MFC4694428.1"/>
    </source>
</evidence>
<dbReference type="Proteomes" id="UP001596025">
    <property type="component" value="Unassembled WGS sequence"/>
</dbReference>
<feature type="region of interest" description="Disordered" evidence="1">
    <location>
        <begin position="1"/>
        <end position="47"/>
    </location>
</feature>
<dbReference type="EMBL" id="JBHSGR010000014">
    <property type="protein sequence ID" value="MFC4694428.1"/>
    <property type="molecule type" value="Genomic_DNA"/>
</dbReference>
<protein>
    <submittedName>
        <fullName evidence="2">Uncharacterized protein</fullName>
    </submittedName>
</protein>
<evidence type="ECO:0000256" key="1">
    <source>
        <dbReference type="SAM" id="MobiDB-lite"/>
    </source>
</evidence>
<accession>A0ABV9LJU6</accession>
<evidence type="ECO:0000313" key="3">
    <source>
        <dbReference type="Proteomes" id="UP001596025"/>
    </source>
</evidence>
<dbReference type="RefSeq" id="WP_387989450.1">
    <property type="nucleotide sequence ID" value="NZ_JBHSGR010000014.1"/>
</dbReference>
<organism evidence="2 3">
    <name type="scientific">Geodermatophilus arenarius</name>
    <dbReference type="NCBI Taxonomy" id="1137990"/>
    <lineage>
        <taxon>Bacteria</taxon>
        <taxon>Bacillati</taxon>
        <taxon>Actinomycetota</taxon>
        <taxon>Actinomycetes</taxon>
        <taxon>Geodermatophilales</taxon>
        <taxon>Geodermatophilaceae</taxon>
        <taxon>Geodermatophilus</taxon>
    </lineage>
</organism>
<gene>
    <name evidence="2" type="ORF">ACFO3M_13595</name>
</gene>
<sequence>MADKSPHDDHATKRSGKAVKAKRDERKEKQRAAREMERLMRPRKAKA</sequence>
<comment type="caution">
    <text evidence="2">The sequence shown here is derived from an EMBL/GenBank/DDBJ whole genome shotgun (WGS) entry which is preliminary data.</text>
</comment>
<name>A0ABV9LJU6_9ACTN</name>
<feature type="compositionally biased region" description="Basic and acidic residues" evidence="1">
    <location>
        <begin position="1"/>
        <end position="12"/>
    </location>
</feature>
<proteinExistence type="predicted"/>
<reference evidence="3" key="1">
    <citation type="journal article" date="2019" name="Int. J. Syst. Evol. Microbiol.">
        <title>The Global Catalogue of Microorganisms (GCM) 10K type strain sequencing project: providing services to taxonomists for standard genome sequencing and annotation.</title>
        <authorList>
            <consortium name="The Broad Institute Genomics Platform"/>
            <consortium name="The Broad Institute Genome Sequencing Center for Infectious Disease"/>
            <person name="Wu L."/>
            <person name="Ma J."/>
        </authorList>
    </citation>
    <scope>NUCLEOTIDE SEQUENCE [LARGE SCALE GENOMIC DNA]</scope>
    <source>
        <strain evidence="3">CCUG 62763</strain>
    </source>
</reference>
<keyword evidence="3" id="KW-1185">Reference proteome</keyword>